<evidence type="ECO:0000256" key="2">
    <source>
        <dbReference type="ARBA" id="ARBA00022475"/>
    </source>
</evidence>
<evidence type="ECO:0000313" key="8">
    <source>
        <dbReference type="EMBL" id="MBO8481535.1"/>
    </source>
</evidence>
<keyword evidence="2" id="KW-1003">Cell membrane</keyword>
<keyword evidence="3" id="KW-0997">Cell inner membrane</keyword>
<dbReference type="Proteomes" id="UP000823772">
    <property type="component" value="Unassembled WGS sequence"/>
</dbReference>
<organism evidence="8 9">
    <name type="scientific">Candidatus Merdivivens faecigallinarum</name>
    <dbReference type="NCBI Taxonomy" id="2840871"/>
    <lineage>
        <taxon>Bacteria</taxon>
        <taxon>Pseudomonadati</taxon>
        <taxon>Bacteroidota</taxon>
        <taxon>Bacteroidia</taxon>
        <taxon>Bacteroidales</taxon>
        <taxon>Muribaculaceae</taxon>
        <taxon>Muribaculaceae incertae sedis</taxon>
        <taxon>Candidatus Merdivivens</taxon>
    </lineage>
</organism>
<keyword evidence="6 8" id="KW-0012">Acyltransferase</keyword>
<dbReference type="EMBL" id="JADILY010000068">
    <property type="protein sequence ID" value="MBO8481535.1"/>
    <property type="molecule type" value="Genomic_DNA"/>
</dbReference>
<dbReference type="GO" id="GO:0005886">
    <property type="term" value="C:plasma membrane"/>
    <property type="evidence" value="ECO:0007669"/>
    <property type="project" value="UniProtKB-SubCell"/>
</dbReference>
<dbReference type="PANTHER" id="PTHR30606">
    <property type="entry name" value="LIPID A BIOSYNTHESIS LAUROYL ACYLTRANSFERASE"/>
    <property type="match status" value="1"/>
</dbReference>
<proteinExistence type="predicted"/>
<evidence type="ECO:0000256" key="6">
    <source>
        <dbReference type="ARBA" id="ARBA00023315"/>
    </source>
</evidence>
<reference evidence="8" key="2">
    <citation type="journal article" date="2021" name="PeerJ">
        <title>Extensive microbial diversity within the chicken gut microbiome revealed by metagenomics and culture.</title>
        <authorList>
            <person name="Gilroy R."/>
            <person name="Ravi A."/>
            <person name="Getino M."/>
            <person name="Pursley I."/>
            <person name="Horton D.L."/>
            <person name="Alikhan N.F."/>
            <person name="Baker D."/>
            <person name="Gharbi K."/>
            <person name="Hall N."/>
            <person name="Watson M."/>
            <person name="Adriaenssens E.M."/>
            <person name="Foster-Nyarko E."/>
            <person name="Jarju S."/>
            <person name="Secka A."/>
            <person name="Antonio M."/>
            <person name="Oren A."/>
            <person name="Chaudhuri R.R."/>
            <person name="La Ragione R."/>
            <person name="Hildebrand F."/>
            <person name="Pallen M.J."/>
        </authorList>
    </citation>
    <scope>NUCLEOTIDE SEQUENCE</scope>
    <source>
        <strain evidence="8">B3-2255</strain>
    </source>
</reference>
<keyword evidence="5 7" id="KW-0472">Membrane</keyword>
<accession>A0A9D9NQ09</accession>
<evidence type="ECO:0000256" key="3">
    <source>
        <dbReference type="ARBA" id="ARBA00022519"/>
    </source>
</evidence>
<dbReference type="Pfam" id="PF03279">
    <property type="entry name" value="Lip_A_acyltrans"/>
    <property type="match status" value="1"/>
</dbReference>
<keyword evidence="7" id="KW-0812">Transmembrane</keyword>
<reference evidence="8" key="1">
    <citation type="submission" date="2020-10" db="EMBL/GenBank/DDBJ databases">
        <authorList>
            <person name="Gilroy R."/>
        </authorList>
    </citation>
    <scope>NUCLEOTIDE SEQUENCE</scope>
    <source>
        <strain evidence="8">B3-2255</strain>
    </source>
</reference>
<evidence type="ECO:0000256" key="4">
    <source>
        <dbReference type="ARBA" id="ARBA00022679"/>
    </source>
</evidence>
<comment type="subcellular location">
    <subcellularLocation>
        <location evidence="1">Cell inner membrane</location>
    </subcellularLocation>
</comment>
<comment type="caution">
    <text evidence="8">The sequence shown here is derived from an EMBL/GenBank/DDBJ whole genome shotgun (WGS) entry which is preliminary data.</text>
</comment>
<evidence type="ECO:0000256" key="7">
    <source>
        <dbReference type="SAM" id="Phobius"/>
    </source>
</evidence>
<dbReference type="InterPro" id="IPR004960">
    <property type="entry name" value="LipA_acyltrans"/>
</dbReference>
<keyword evidence="7" id="KW-1133">Transmembrane helix</keyword>
<name>A0A9D9NQ09_9BACT</name>
<dbReference type="GO" id="GO:0009247">
    <property type="term" value="P:glycolipid biosynthetic process"/>
    <property type="evidence" value="ECO:0007669"/>
    <property type="project" value="UniProtKB-ARBA"/>
</dbReference>
<sequence>MSDGGTRWQGQTGGGSFGIRAVSYLVKNFGASFVYFFMAFAIPFYVFSKNGGRRAVFDFYRNRMGFGRWKAFRSLWGCYYCFGKIVVDKFASYGGATGRYELEMDEAASAVRKEIHASGDGAIIISAHVGNLEALGTLFSQHDKECFCAVYGGEHEEILKKRAEALKANHIHLIPVGEDTDYLFEINNALDEGGVILMMADRMTEGARGLWCSLFGKETEIPAGAFALSVKMDVPLYTAFVMRTGHCRYKVFWEKVDLQDADSSDKDRMVARAGVFCGRLEEIVRRYPLQWFNFYDFWK</sequence>
<keyword evidence="4" id="KW-0808">Transferase</keyword>
<dbReference type="AlphaFoldDB" id="A0A9D9NQ09"/>
<dbReference type="CDD" id="cd07984">
    <property type="entry name" value="LPLAT_LABLAT-like"/>
    <property type="match status" value="1"/>
</dbReference>
<evidence type="ECO:0000256" key="1">
    <source>
        <dbReference type="ARBA" id="ARBA00004533"/>
    </source>
</evidence>
<evidence type="ECO:0000256" key="5">
    <source>
        <dbReference type="ARBA" id="ARBA00023136"/>
    </source>
</evidence>
<evidence type="ECO:0000313" key="9">
    <source>
        <dbReference type="Proteomes" id="UP000823772"/>
    </source>
</evidence>
<dbReference type="PANTHER" id="PTHR30606:SF10">
    <property type="entry name" value="PHOSPHATIDYLINOSITOL MANNOSIDE ACYLTRANSFERASE"/>
    <property type="match status" value="1"/>
</dbReference>
<dbReference type="GO" id="GO:0016746">
    <property type="term" value="F:acyltransferase activity"/>
    <property type="evidence" value="ECO:0007669"/>
    <property type="project" value="UniProtKB-KW"/>
</dbReference>
<gene>
    <name evidence="8" type="ORF">IAC87_03195</name>
</gene>
<feature type="transmembrane region" description="Helical" evidence="7">
    <location>
        <begin position="29"/>
        <end position="47"/>
    </location>
</feature>
<protein>
    <submittedName>
        <fullName evidence="8">Lysophospholipid acyltransferase family protein</fullName>
    </submittedName>
</protein>